<dbReference type="GO" id="GO:0005829">
    <property type="term" value="C:cytosol"/>
    <property type="evidence" value="ECO:0007669"/>
    <property type="project" value="TreeGrafter"/>
</dbReference>
<dbReference type="SUPFAM" id="SSF52540">
    <property type="entry name" value="P-loop containing nucleoside triphosphate hydrolases"/>
    <property type="match status" value="1"/>
</dbReference>
<evidence type="ECO:0000256" key="2">
    <source>
        <dbReference type="SAM" id="Phobius"/>
    </source>
</evidence>
<dbReference type="Proteomes" id="UP000253318">
    <property type="component" value="Unassembled WGS sequence"/>
</dbReference>
<dbReference type="GO" id="GO:0000028">
    <property type="term" value="P:ribosomal small subunit assembly"/>
    <property type="evidence" value="ECO:0007669"/>
    <property type="project" value="TreeGrafter"/>
</dbReference>
<feature type="domain" description="G" evidence="3">
    <location>
        <begin position="329"/>
        <end position="446"/>
    </location>
</feature>
<organism evidence="4 5">
    <name type="scientific">Marinitenerispora sediminis</name>
    <dbReference type="NCBI Taxonomy" id="1931232"/>
    <lineage>
        <taxon>Bacteria</taxon>
        <taxon>Bacillati</taxon>
        <taxon>Actinomycetota</taxon>
        <taxon>Actinomycetes</taxon>
        <taxon>Streptosporangiales</taxon>
        <taxon>Nocardiopsidaceae</taxon>
        <taxon>Marinitenerispora</taxon>
    </lineage>
</organism>
<name>A0A368T2E2_9ACTN</name>
<dbReference type="CDD" id="cd11383">
    <property type="entry name" value="YfjP"/>
    <property type="match status" value="1"/>
</dbReference>
<dbReference type="PANTHER" id="PTHR42698">
    <property type="entry name" value="GTPASE ERA"/>
    <property type="match status" value="1"/>
</dbReference>
<dbReference type="InterPro" id="IPR005662">
    <property type="entry name" value="GTPase_Era-like"/>
</dbReference>
<dbReference type="AlphaFoldDB" id="A0A368T2E2"/>
<feature type="transmembrane region" description="Helical" evidence="2">
    <location>
        <begin position="696"/>
        <end position="720"/>
    </location>
</feature>
<feature type="compositionally biased region" description="Basic residues" evidence="1">
    <location>
        <begin position="70"/>
        <end position="79"/>
    </location>
</feature>
<feature type="compositionally biased region" description="Acidic residues" evidence="1">
    <location>
        <begin position="96"/>
        <end position="109"/>
    </location>
</feature>
<dbReference type="PANTHER" id="PTHR42698:SF1">
    <property type="entry name" value="GTPASE ERA, MITOCHONDRIAL"/>
    <property type="match status" value="1"/>
</dbReference>
<evidence type="ECO:0000313" key="4">
    <source>
        <dbReference type="EMBL" id="RCV54950.1"/>
    </source>
</evidence>
<dbReference type="GO" id="GO:0043024">
    <property type="term" value="F:ribosomal small subunit binding"/>
    <property type="evidence" value="ECO:0007669"/>
    <property type="project" value="TreeGrafter"/>
</dbReference>
<evidence type="ECO:0000259" key="3">
    <source>
        <dbReference type="Pfam" id="PF01926"/>
    </source>
</evidence>
<accession>A0A368T2E2</accession>
<dbReference type="InterPro" id="IPR006073">
    <property type="entry name" value="GTP-bd"/>
</dbReference>
<feature type="compositionally biased region" description="Low complexity" evidence="1">
    <location>
        <begin position="172"/>
        <end position="220"/>
    </location>
</feature>
<dbReference type="EMBL" id="QEIN01000156">
    <property type="protein sequence ID" value="RCV54950.1"/>
    <property type="molecule type" value="Genomic_DNA"/>
</dbReference>
<protein>
    <recommendedName>
        <fullName evidence="3">G domain-containing protein</fullName>
    </recommendedName>
</protein>
<feature type="region of interest" description="Disordered" evidence="1">
    <location>
        <begin position="1"/>
        <end position="266"/>
    </location>
</feature>
<comment type="caution">
    <text evidence="4">The sequence shown here is derived from an EMBL/GenBank/DDBJ whole genome shotgun (WGS) entry which is preliminary data.</text>
</comment>
<dbReference type="Pfam" id="PF01926">
    <property type="entry name" value="MMR_HSR1"/>
    <property type="match status" value="1"/>
</dbReference>
<evidence type="ECO:0000313" key="5">
    <source>
        <dbReference type="Proteomes" id="UP000253318"/>
    </source>
</evidence>
<feature type="transmembrane region" description="Helical" evidence="2">
    <location>
        <begin position="732"/>
        <end position="752"/>
    </location>
</feature>
<evidence type="ECO:0000256" key="1">
    <source>
        <dbReference type="SAM" id="MobiDB-lite"/>
    </source>
</evidence>
<keyword evidence="5" id="KW-1185">Reference proteome</keyword>
<keyword evidence="2" id="KW-0812">Transmembrane</keyword>
<dbReference type="Gene3D" id="3.40.50.300">
    <property type="entry name" value="P-loop containing nucleotide triphosphate hydrolases"/>
    <property type="match status" value="1"/>
</dbReference>
<dbReference type="InterPro" id="IPR027417">
    <property type="entry name" value="P-loop_NTPase"/>
</dbReference>
<dbReference type="GO" id="GO:0019843">
    <property type="term" value="F:rRNA binding"/>
    <property type="evidence" value="ECO:0007669"/>
    <property type="project" value="TreeGrafter"/>
</dbReference>
<proteinExistence type="predicted"/>
<keyword evidence="2" id="KW-1133">Transmembrane helix</keyword>
<dbReference type="GO" id="GO:0005525">
    <property type="term" value="F:GTP binding"/>
    <property type="evidence" value="ECO:0007669"/>
    <property type="project" value="InterPro"/>
</dbReference>
<dbReference type="OrthoDB" id="974105at2"/>
<feature type="compositionally biased region" description="Acidic residues" evidence="1">
    <location>
        <begin position="235"/>
        <end position="246"/>
    </location>
</feature>
<gene>
    <name evidence="4" type="ORF">DEF24_18565</name>
</gene>
<keyword evidence="2" id="KW-0472">Membrane</keyword>
<reference evidence="4 5" key="1">
    <citation type="submission" date="2018-04" db="EMBL/GenBank/DDBJ databases">
        <title>Novel actinobacteria from marine sediment.</title>
        <authorList>
            <person name="Ng Z.Y."/>
            <person name="Tan G.Y.A."/>
        </authorList>
    </citation>
    <scope>NUCLEOTIDE SEQUENCE [LARGE SCALE GENOMIC DNA]</scope>
    <source>
        <strain evidence="4 5">TPS81</strain>
    </source>
</reference>
<feature type="compositionally biased region" description="Basic and acidic residues" evidence="1">
    <location>
        <begin position="1"/>
        <end position="28"/>
    </location>
</feature>
<sequence length="815" mass="85176">MPARDQADPLRAEGGDTGRRASGDRRASDTGAHARVTGEADAPAEERGTDTAAEPAASGDTAERPALPRRGSHGRHAAPSRRSAAGTEGRARDEGAADADGVDPDDPDDLAGWVGSLAEAVDDDAIAGRRTGPQPRYVAYSVDAPVEAGDDHPAEAAAADGGADGGEHRATAPEPETAEPAAAAAEAPPADGAPDAADPAGADGDAAAEPAKPAPGAAEPVPEPAAPDARPEAEAPAESEAADAEPEPVWTPSTVSVADEDDEYQPVSREMWQPMPATTREELIARLDGLAVMLEIGGDDIDPEAATRSRQLLNHAGARLRLSADHTVVALAGGTGSGKSSLFNALCGLEFSRVGITRPTTSSAHACVWGTEGADGLLDWLGVPPRYRRSRTSELDRGESELTGLILLDLPDHDSVRAAHTVEADRLIGAVDLLIWVLDPQKYADAAVHHRYLAEMAGHGAVTVAVLNQVDRVDSEEVEELLTDLRRLLETESGVQPRVLTTSTVTEEGIPALRDLLKETVTERRAAIDRLVADLDRVTKDFEPYSAAVDAPTKVPDAARESLTTELAGAGGVAALADAVETAHERRGTRMVGWPITRWLRRLRRDPLRSMRLDFLHDDLTDAATAPVGAQQAEIDTAVGAVADEVAQGLPAPWPRRVRAAGRGVADEVANELGTAIAGTVPDAKRTPSWWRVVRVLHYLLVAMGGAGLAWLGVVVAAQFTGGLTGLPVLNAPVFIGFAGAVVAAALAVGWLTGVGCRNLVSVAAARQREQVTTLGRERVAAVVAEKIIAPIEAELAEYRRFTSGLRAARGEETS</sequence>